<dbReference type="eggNOG" id="COG1985">
    <property type="taxonomic scope" value="Bacteria"/>
</dbReference>
<feature type="binding site" evidence="18">
    <location>
        <position position="76"/>
    </location>
    <ligand>
        <name>Zn(2+)</name>
        <dbReference type="ChEBI" id="CHEBI:29105"/>
        <note>catalytic</note>
    </ligand>
</feature>
<dbReference type="Pfam" id="PF00383">
    <property type="entry name" value="dCMP_cyt_deam_1"/>
    <property type="match status" value="1"/>
</dbReference>
<comment type="pathway">
    <text evidence="3 15">Cofactor biosynthesis; riboflavin biosynthesis; 5-amino-6-(D-ribitylamino)uracil from GTP: step 3/4.</text>
</comment>
<dbReference type="STRING" id="546269.HMPREF0389_00879"/>
<keyword evidence="6 15" id="KW-0686">Riboflavin biosynthesis</keyword>
<keyword evidence="11 15" id="KW-0560">Oxidoreductase</keyword>
<dbReference type="PATRIC" id="fig|546269.5.peg.1376"/>
<feature type="binding site" evidence="17">
    <location>
        <position position="208"/>
    </location>
    <ligand>
        <name>substrate</name>
    </ligand>
</feature>
<comment type="cofactor">
    <cofactor evidence="15 18">
        <name>Zn(2+)</name>
        <dbReference type="ChEBI" id="CHEBI:29105"/>
    </cofactor>
    <text evidence="15 18">Binds 1 zinc ion.</text>
</comment>
<proteinExistence type="inferred from homology"/>
<evidence type="ECO:0000256" key="17">
    <source>
        <dbReference type="PIRSR" id="PIRSR006769-2"/>
    </source>
</evidence>
<dbReference type="HOGENOM" id="CLU_036590_1_2_9"/>
<dbReference type="PROSITE" id="PS51747">
    <property type="entry name" value="CYT_DCMP_DEAMINASES_2"/>
    <property type="match status" value="1"/>
</dbReference>
<name>D6GQA4_FILAD</name>
<feature type="binding site" evidence="17">
    <location>
        <position position="185"/>
    </location>
    <ligand>
        <name>substrate</name>
    </ligand>
</feature>
<feature type="binding site" evidence="17">
    <location>
        <position position="171"/>
    </location>
    <ligand>
        <name>NADP(+)</name>
        <dbReference type="ChEBI" id="CHEBI:58349"/>
    </ligand>
</feature>
<dbReference type="SUPFAM" id="SSF53597">
    <property type="entry name" value="Dihydrofolate reductase-like"/>
    <property type="match status" value="1"/>
</dbReference>
<evidence type="ECO:0000256" key="2">
    <source>
        <dbReference type="ARBA" id="ARBA00004882"/>
    </source>
</evidence>
<evidence type="ECO:0000256" key="6">
    <source>
        <dbReference type="ARBA" id="ARBA00022619"/>
    </source>
</evidence>
<dbReference type="UniPathway" id="UPA00275">
    <property type="reaction ID" value="UER00401"/>
</dbReference>
<evidence type="ECO:0000256" key="5">
    <source>
        <dbReference type="ARBA" id="ARBA00007417"/>
    </source>
</evidence>
<evidence type="ECO:0000256" key="15">
    <source>
        <dbReference type="PIRNR" id="PIRNR006769"/>
    </source>
</evidence>
<dbReference type="AlphaFoldDB" id="D6GQA4"/>
<dbReference type="GO" id="GO:0008703">
    <property type="term" value="F:5-amino-6-(5-phosphoribosylamino)uracil reductase activity"/>
    <property type="evidence" value="ECO:0007669"/>
    <property type="project" value="UniProtKB-EC"/>
</dbReference>
<evidence type="ECO:0000256" key="10">
    <source>
        <dbReference type="ARBA" id="ARBA00022857"/>
    </source>
</evidence>
<keyword evidence="8 15" id="KW-0378">Hydrolase</keyword>
<dbReference type="InterPro" id="IPR016192">
    <property type="entry name" value="APOBEC/CMP_deaminase_Zn-bd"/>
</dbReference>
<reference evidence="21" key="1">
    <citation type="submission" date="2010-12" db="EMBL/GenBank/DDBJ databases">
        <title>The genome sequence of Filifactor alocis strain ATCC 35896.</title>
        <authorList>
            <consortium name="The Broad Institute Genome Sequencing Platform"/>
            <person name="Ward D."/>
            <person name="Earl A."/>
            <person name="Feldgarden M."/>
            <person name="Young S.K."/>
            <person name="Gargeya S."/>
            <person name="Zeng Q."/>
            <person name="Alvarado L."/>
            <person name="Berlin A."/>
            <person name="Bochicchio J."/>
            <person name="Chapman S.B."/>
            <person name="Chen Z."/>
            <person name="Freedman E."/>
            <person name="Gellesch M."/>
            <person name="Goldberg J."/>
            <person name="Griggs A."/>
            <person name="Gujja S."/>
            <person name="Heilman E."/>
            <person name="Heiman D."/>
            <person name="Howarth C."/>
            <person name="Mehta T."/>
            <person name="Neiman D."/>
            <person name="Pearson M."/>
            <person name="Roberts A."/>
            <person name="Saif S."/>
            <person name="Shea T."/>
            <person name="Shenoy N."/>
            <person name="Sisk P."/>
            <person name="Stolte C."/>
            <person name="Sykes S."/>
            <person name="White J."/>
            <person name="Yandava C."/>
            <person name="Izard J."/>
            <person name="Blanton J.M."/>
            <person name="Baranova O.V."/>
            <person name="Tanner A.C."/>
            <person name="Dewhirst F.E."/>
            <person name="Haas B."/>
            <person name="Nusbaum C."/>
            <person name="Birren B."/>
        </authorList>
    </citation>
    <scope>NUCLEOTIDE SEQUENCE [LARGE SCALE GENOMIC DNA]</scope>
    <source>
        <strain evidence="21">ATCC 35896 / D40 B5</strain>
    </source>
</reference>
<comment type="similarity">
    <text evidence="5 15">In the C-terminal section; belongs to the HTP reductase family.</text>
</comment>
<comment type="pathway">
    <text evidence="2 15">Cofactor biosynthesis; riboflavin biosynthesis; 5-amino-6-(D-ribitylamino)uracil from GTP: step 2/4.</text>
</comment>
<feature type="binding site" evidence="17">
    <location>
        <position position="223"/>
    </location>
    <ligand>
        <name>NADP(+)</name>
        <dbReference type="ChEBI" id="CHEBI:58349"/>
    </ligand>
</feature>
<dbReference type="InterPro" id="IPR011549">
    <property type="entry name" value="RibD_C"/>
</dbReference>
<dbReference type="Proteomes" id="UP000007468">
    <property type="component" value="Chromosome"/>
</dbReference>
<dbReference type="NCBIfam" id="TIGR00326">
    <property type="entry name" value="eubact_ribD"/>
    <property type="match status" value="1"/>
</dbReference>
<keyword evidence="9 15" id="KW-0862">Zinc</keyword>
<feature type="binding site" evidence="17">
    <location>
        <begin position="296"/>
        <end position="302"/>
    </location>
    <ligand>
        <name>NADP(+)</name>
        <dbReference type="ChEBI" id="CHEBI:58349"/>
    </ligand>
</feature>
<feature type="binding site" evidence="17">
    <location>
        <position position="155"/>
    </location>
    <ligand>
        <name>NADP(+)</name>
        <dbReference type="ChEBI" id="CHEBI:58349"/>
    </ligand>
</feature>
<dbReference type="GO" id="GO:0050661">
    <property type="term" value="F:NADP binding"/>
    <property type="evidence" value="ECO:0007669"/>
    <property type="project" value="InterPro"/>
</dbReference>
<dbReference type="GO" id="GO:0009231">
    <property type="term" value="P:riboflavin biosynthetic process"/>
    <property type="evidence" value="ECO:0007669"/>
    <property type="project" value="UniProtKB-UniPathway"/>
</dbReference>
<dbReference type="PIRSF" id="PIRSF006769">
    <property type="entry name" value="RibD"/>
    <property type="match status" value="1"/>
</dbReference>
<dbReference type="PANTHER" id="PTHR38011:SF7">
    <property type="entry name" value="2,5-DIAMINO-6-RIBOSYLAMINO-4(3H)-PYRIMIDINONE 5'-PHOSPHATE REDUCTASE"/>
    <property type="match status" value="1"/>
</dbReference>
<accession>D6GQA4</accession>
<evidence type="ECO:0000259" key="19">
    <source>
        <dbReference type="PROSITE" id="PS51747"/>
    </source>
</evidence>
<feature type="binding site" evidence="17">
    <location>
        <position position="169"/>
    </location>
    <ligand>
        <name>NADP(+)</name>
        <dbReference type="ChEBI" id="CHEBI:58349"/>
    </ligand>
</feature>
<keyword evidence="7 15" id="KW-0479">Metal-binding</keyword>
<dbReference type="Pfam" id="PF01872">
    <property type="entry name" value="RibD_C"/>
    <property type="match status" value="1"/>
</dbReference>
<keyword evidence="10 15" id="KW-0521">NADP</keyword>
<evidence type="ECO:0000256" key="7">
    <source>
        <dbReference type="ARBA" id="ARBA00022723"/>
    </source>
</evidence>
<feature type="binding site" evidence="17">
    <location>
        <position position="201"/>
    </location>
    <ligand>
        <name>NADP(+)</name>
        <dbReference type="ChEBI" id="CHEBI:58349"/>
    </ligand>
</feature>
<evidence type="ECO:0000256" key="8">
    <source>
        <dbReference type="ARBA" id="ARBA00022801"/>
    </source>
</evidence>
<feature type="domain" description="CMP/dCMP-type deaminase" evidence="19">
    <location>
        <begin position="2"/>
        <end position="116"/>
    </location>
</feature>
<dbReference type="InterPro" id="IPR004794">
    <property type="entry name" value="Eubact_RibD"/>
</dbReference>
<evidence type="ECO:0000313" key="20">
    <source>
        <dbReference type="EMBL" id="EFE28957.2"/>
    </source>
</evidence>
<feature type="binding site" evidence="17">
    <location>
        <position position="205"/>
    </location>
    <ligand>
        <name>substrate</name>
    </ligand>
</feature>
<evidence type="ECO:0000256" key="13">
    <source>
        <dbReference type="ARBA" id="ARBA00049861"/>
    </source>
</evidence>
<evidence type="ECO:0000256" key="9">
    <source>
        <dbReference type="ARBA" id="ARBA00022833"/>
    </source>
</evidence>
<keyword evidence="12" id="KW-0511">Multifunctional enzyme</keyword>
<dbReference type="InterPro" id="IPR016193">
    <property type="entry name" value="Cytidine_deaminase-like"/>
</dbReference>
<comment type="catalytic activity">
    <reaction evidence="14 15">
        <text>2,5-diamino-6-hydroxy-4-(5-phosphoribosylamino)-pyrimidine + H2O + H(+) = 5-amino-6-(5-phospho-D-ribosylamino)uracil + NH4(+)</text>
        <dbReference type="Rhea" id="RHEA:21868"/>
        <dbReference type="ChEBI" id="CHEBI:15377"/>
        <dbReference type="ChEBI" id="CHEBI:15378"/>
        <dbReference type="ChEBI" id="CHEBI:28938"/>
        <dbReference type="ChEBI" id="CHEBI:58453"/>
        <dbReference type="ChEBI" id="CHEBI:58614"/>
        <dbReference type="EC" id="3.5.4.26"/>
    </reaction>
</comment>
<dbReference type="EMBL" id="CP002390">
    <property type="protein sequence ID" value="EFE28957.2"/>
    <property type="molecule type" value="Genomic_DNA"/>
</dbReference>
<dbReference type="EC" id="1.1.1.193" evidence="15"/>
<evidence type="ECO:0000256" key="12">
    <source>
        <dbReference type="ARBA" id="ARBA00023268"/>
    </source>
</evidence>
<dbReference type="GO" id="GO:0008835">
    <property type="term" value="F:diaminohydroxyphosphoribosylaminopyrimidine deaminase activity"/>
    <property type="evidence" value="ECO:0007669"/>
    <property type="project" value="UniProtKB-EC"/>
</dbReference>
<comment type="catalytic activity">
    <reaction evidence="13 15">
        <text>5-amino-6-(5-phospho-D-ribitylamino)uracil + NADP(+) = 5-amino-6-(5-phospho-D-ribosylamino)uracil + NADPH + H(+)</text>
        <dbReference type="Rhea" id="RHEA:17845"/>
        <dbReference type="ChEBI" id="CHEBI:15378"/>
        <dbReference type="ChEBI" id="CHEBI:57783"/>
        <dbReference type="ChEBI" id="CHEBI:58349"/>
        <dbReference type="ChEBI" id="CHEBI:58421"/>
        <dbReference type="ChEBI" id="CHEBI:58453"/>
        <dbReference type="EC" id="1.1.1.193"/>
    </reaction>
</comment>
<dbReference type="OrthoDB" id="9800865at2"/>
<dbReference type="InterPro" id="IPR002734">
    <property type="entry name" value="RibDG_C"/>
</dbReference>
<dbReference type="EC" id="3.5.4.26" evidence="15"/>
<dbReference type="Gene3D" id="3.40.430.10">
    <property type="entry name" value="Dihydrofolate Reductase, subunit A"/>
    <property type="match status" value="1"/>
</dbReference>
<evidence type="ECO:0000256" key="11">
    <source>
        <dbReference type="ARBA" id="ARBA00023002"/>
    </source>
</evidence>
<feature type="binding site" evidence="17">
    <location>
        <position position="294"/>
    </location>
    <ligand>
        <name>substrate</name>
    </ligand>
</feature>
<protein>
    <recommendedName>
        <fullName evidence="15">Riboflavin biosynthesis protein RibD</fullName>
    </recommendedName>
    <domain>
        <recommendedName>
            <fullName evidence="15">Diaminohydroxyphosphoribosylaminopyrimidine deaminase</fullName>
            <shortName evidence="15">DRAP deaminase</shortName>
            <ecNumber evidence="15">3.5.4.26</ecNumber>
        </recommendedName>
        <alternativeName>
            <fullName evidence="15">Riboflavin-specific deaminase</fullName>
        </alternativeName>
    </domain>
    <domain>
        <recommendedName>
            <fullName evidence="15">5-amino-6-(5-phosphoribosylamino)uracil reductase</fullName>
            <ecNumber evidence="15">1.1.1.193</ecNumber>
        </recommendedName>
        <alternativeName>
            <fullName evidence="15">HTP reductase</fullName>
        </alternativeName>
    </domain>
</protein>
<evidence type="ECO:0000256" key="18">
    <source>
        <dbReference type="PIRSR" id="PIRSR006769-3"/>
    </source>
</evidence>
<dbReference type="NCBIfam" id="TIGR00227">
    <property type="entry name" value="ribD_Cterm"/>
    <property type="match status" value="1"/>
</dbReference>
<comment type="similarity">
    <text evidence="4 15">In the N-terminal section; belongs to the cytidine and deoxycytidylate deaminase family.</text>
</comment>
<feature type="binding site" evidence="18">
    <location>
        <position position="51"/>
    </location>
    <ligand>
        <name>Zn(2+)</name>
        <dbReference type="ChEBI" id="CHEBI:29105"/>
        <note>catalytic</note>
    </ligand>
</feature>
<dbReference type="InterPro" id="IPR024072">
    <property type="entry name" value="DHFR-like_dom_sf"/>
</dbReference>
<dbReference type="PROSITE" id="PS00903">
    <property type="entry name" value="CYT_DCMP_DEAMINASES_1"/>
    <property type="match status" value="1"/>
</dbReference>
<dbReference type="KEGG" id="faa:HMPREF0389_00879"/>
<evidence type="ECO:0000256" key="16">
    <source>
        <dbReference type="PIRSR" id="PIRSR006769-1"/>
    </source>
</evidence>
<dbReference type="Gene3D" id="3.40.140.10">
    <property type="entry name" value="Cytidine Deaminase, domain 2"/>
    <property type="match status" value="1"/>
</dbReference>
<keyword evidence="21" id="KW-1185">Reference proteome</keyword>
<sequence>MVFHETYMKTAIELAKKGEGYVSPNPLVGAVIVKDDIIIGSGYHTKYGGLHAEREALKNCRTSPKGASMYVTLEPCSHYGKQPPCALAIIESGIDTVYIGSSDPNPEVNGKGIQVLRDANIKVVTGLLKEECDSLNTFFFHYIATNRPYVTLKFAMTIDGKIASHSGKSQWITGESARAQVHRDRKRYQAIMVGVGTVFQDNPVLNCRTKENPVSPIRIICDTKLRTPMNSKIVQTSKEIPTYLATCCTDKSKHSPYEMYGCSILVTKQQNGHIDLNDLMQQLGKIGIDSLFVEGGGTLNWSLLQENLVNHIQCYIGNKVLGGQSAKTAILGTGFDTPNDSPAFKLSNIMCFDEDILLEYDIIT</sequence>
<dbReference type="CDD" id="cd01284">
    <property type="entry name" value="Riboflavin_deaminase-reductase"/>
    <property type="match status" value="1"/>
</dbReference>
<dbReference type="SUPFAM" id="SSF53927">
    <property type="entry name" value="Cytidine deaminase-like"/>
    <property type="match status" value="1"/>
</dbReference>
<organism evidence="20 21">
    <name type="scientific">Filifactor alocis (strain ATCC 35896 / CCUG 47790 / D40 B5)</name>
    <name type="common">Fusobacterium alocis</name>
    <dbReference type="NCBI Taxonomy" id="546269"/>
    <lineage>
        <taxon>Bacteria</taxon>
        <taxon>Bacillati</taxon>
        <taxon>Bacillota</taxon>
        <taxon>Clostridia</taxon>
        <taxon>Peptostreptococcales</taxon>
        <taxon>Filifactoraceae</taxon>
        <taxon>Filifactor</taxon>
    </lineage>
</organism>
<evidence type="ECO:0000256" key="1">
    <source>
        <dbReference type="ARBA" id="ARBA00002151"/>
    </source>
</evidence>
<evidence type="ECO:0000256" key="4">
    <source>
        <dbReference type="ARBA" id="ARBA00005259"/>
    </source>
</evidence>
<evidence type="ECO:0000256" key="14">
    <source>
        <dbReference type="ARBA" id="ARBA00049886"/>
    </source>
</evidence>
<evidence type="ECO:0000313" key="21">
    <source>
        <dbReference type="Proteomes" id="UP000007468"/>
    </source>
</evidence>
<dbReference type="PANTHER" id="PTHR38011">
    <property type="entry name" value="DIHYDROFOLATE REDUCTASE FAMILY PROTEIN (AFU_ORTHOLOGUE AFUA_8G06820)"/>
    <property type="match status" value="1"/>
</dbReference>
<evidence type="ECO:0000256" key="3">
    <source>
        <dbReference type="ARBA" id="ARBA00004910"/>
    </source>
</evidence>
<dbReference type="InterPro" id="IPR050765">
    <property type="entry name" value="Riboflavin_Biosynth_HTPR"/>
</dbReference>
<dbReference type="FunFam" id="3.40.140.10:FF:000025">
    <property type="entry name" value="Riboflavin biosynthesis protein RibD"/>
    <property type="match status" value="1"/>
</dbReference>
<feature type="binding site" evidence="18">
    <location>
        <position position="85"/>
    </location>
    <ligand>
        <name>Zn(2+)</name>
        <dbReference type="ChEBI" id="CHEBI:29105"/>
        <note>catalytic</note>
    </ligand>
</feature>
<gene>
    <name evidence="20" type="primary">ribD</name>
    <name evidence="20" type="ordered locus">HMPREF0389_00879</name>
</gene>
<dbReference type="eggNOG" id="COG0117">
    <property type="taxonomic scope" value="Bacteria"/>
</dbReference>
<dbReference type="GO" id="GO:0008270">
    <property type="term" value="F:zinc ion binding"/>
    <property type="evidence" value="ECO:0007669"/>
    <property type="project" value="InterPro"/>
</dbReference>
<feature type="active site" description="Proton donor" evidence="16">
    <location>
        <position position="53"/>
    </location>
</feature>
<feature type="binding site" evidence="17">
    <location>
        <position position="197"/>
    </location>
    <ligand>
        <name>NADP(+)</name>
        <dbReference type="ChEBI" id="CHEBI:58349"/>
    </ligand>
</feature>
<comment type="function">
    <text evidence="1 15">Converts 2,5-diamino-6-(ribosylamino)-4(3h)-pyrimidinone 5'-phosphate into 5-amino-6-(ribosylamino)-2,4(1h,3h)-pyrimidinedione 5'-phosphate.</text>
</comment>
<dbReference type="InterPro" id="IPR002125">
    <property type="entry name" value="CMP_dCMP_dom"/>
</dbReference>